<dbReference type="EMBL" id="JARAOO010000004">
    <property type="protein sequence ID" value="KAJ7971422.1"/>
    <property type="molecule type" value="Genomic_DNA"/>
</dbReference>
<keyword evidence="1" id="KW-0240">DNA-directed RNA polymerase</keyword>
<evidence type="ECO:0000313" key="1">
    <source>
        <dbReference type="EMBL" id="KAJ7971422.1"/>
    </source>
</evidence>
<sequence>MNSLTSYSFHPTVASTHRLPPCFQIKPQNLSTSRHHYNGHHLFPFSLSIQVTKHTSLHAADSNVDAIISPPEGAIPVIQLEEFIEKDWSLLDSDKSNVEEFNQNVERIITAGKIEETSRVMVSIGSEEFVDKLVDSSPCNLLLVVHDSLLTLALIKEKYDKVKCWQGEIIYVPEKWAPLDIVFLYFLPGLPFKLDQILEVLAKRCSPGARLVISHPQGREVLEQLRQQHPLAVISDLPDKVTLERVAAAHSFDIAEFVDEHGFYLAVLSFLGSGK</sequence>
<keyword evidence="2" id="KW-1185">Reference proteome</keyword>
<comment type="caution">
    <text evidence="1">The sequence shown here is derived from an EMBL/GenBank/DDBJ whole genome shotgun (WGS) entry which is preliminary data.</text>
</comment>
<dbReference type="GO" id="GO:0000428">
    <property type="term" value="C:DNA-directed RNA polymerase complex"/>
    <property type="evidence" value="ECO:0007669"/>
    <property type="project" value="UniProtKB-KW"/>
</dbReference>
<protein>
    <submittedName>
        <fullName evidence="1">DNA-directed RNA polymerase subunit beta</fullName>
    </submittedName>
</protein>
<dbReference type="Proteomes" id="UP001163823">
    <property type="component" value="Chromosome 4"/>
</dbReference>
<dbReference type="PANTHER" id="PTHR37217:SF1">
    <property type="entry name" value="EXPRESSED PROTEIN"/>
    <property type="match status" value="1"/>
</dbReference>
<evidence type="ECO:0000313" key="2">
    <source>
        <dbReference type="Proteomes" id="UP001163823"/>
    </source>
</evidence>
<dbReference type="EMBL" id="JARAOO010000004">
    <property type="protein sequence ID" value="KAJ7971423.1"/>
    <property type="molecule type" value="Genomic_DNA"/>
</dbReference>
<dbReference type="PANTHER" id="PTHR37217">
    <property type="entry name" value="EXPRESSED PROTEIN"/>
    <property type="match status" value="1"/>
</dbReference>
<dbReference type="SUPFAM" id="SSF53335">
    <property type="entry name" value="S-adenosyl-L-methionine-dependent methyltransferases"/>
    <property type="match status" value="1"/>
</dbReference>
<keyword evidence="1" id="KW-0804">Transcription</keyword>
<reference evidence="1" key="1">
    <citation type="journal article" date="2023" name="Science">
        <title>Elucidation of the pathway for biosynthesis of saponin adjuvants from the soapbark tree.</title>
        <authorList>
            <person name="Reed J."/>
            <person name="Orme A."/>
            <person name="El-Demerdash A."/>
            <person name="Owen C."/>
            <person name="Martin L.B.B."/>
            <person name="Misra R.C."/>
            <person name="Kikuchi S."/>
            <person name="Rejzek M."/>
            <person name="Martin A.C."/>
            <person name="Harkess A."/>
            <person name="Leebens-Mack J."/>
            <person name="Louveau T."/>
            <person name="Stephenson M.J."/>
            <person name="Osbourn A."/>
        </authorList>
    </citation>
    <scope>NUCLEOTIDE SEQUENCE</scope>
    <source>
        <strain evidence="1">S10</strain>
    </source>
</reference>
<name>A0AAD7VCY9_QUISA</name>
<proteinExistence type="predicted"/>
<accession>A0AAD7VCY9</accession>
<dbReference type="InterPro" id="IPR029063">
    <property type="entry name" value="SAM-dependent_MTases_sf"/>
</dbReference>
<gene>
    <name evidence="1" type="ORF">O6P43_009459</name>
</gene>
<dbReference type="GO" id="GO:0009507">
    <property type="term" value="C:chloroplast"/>
    <property type="evidence" value="ECO:0007669"/>
    <property type="project" value="TreeGrafter"/>
</dbReference>
<dbReference type="AlphaFoldDB" id="A0AAD7VCY9"/>
<dbReference type="KEGG" id="qsa:O6P43_009459"/>
<organism evidence="1 2">
    <name type="scientific">Quillaja saponaria</name>
    <name type="common">Soap bark tree</name>
    <dbReference type="NCBI Taxonomy" id="32244"/>
    <lineage>
        <taxon>Eukaryota</taxon>
        <taxon>Viridiplantae</taxon>
        <taxon>Streptophyta</taxon>
        <taxon>Embryophyta</taxon>
        <taxon>Tracheophyta</taxon>
        <taxon>Spermatophyta</taxon>
        <taxon>Magnoliopsida</taxon>
        <taxon>eudicotyledons</taxon>
        <taxon>Gunneridae</taxon>
        <taxon>Pentapetalae</taxon>
        <taxon>rosids</taxon>
        <taxon>fabids</taxon>
        <taxon>Fabales</taxon>
        <taxon>Quillajaceae</taxon>
        <taxon>Quillaja</taxon>
    </lineage>
</organism>